<accession>W3X2X8</accession>
<dbReference type="SUPFAM" id="SSF54427">
    <property type="entry name" value="NTF2-like"/>
    <property type="match status" value="1"/>
</dbReference>
<reference evidence="2" key="1">
    <citation type="journal article" date="2015" name="BMC Genomics">
        <title>Genomic and transcriptomic analysis of the endophytic fungus Pestalotiopsis fici reveals its lifestyle and high potential for synthesis of natural products.</title>
        <authorList>
            <person name="Wang X."/>
            <person name="Zhang X."/>
            <person name="Liu L."/>
            <person name="Xiang M."/>
            <person name="Wang W."/>
            <person name="Sun X."/>
            <person name="Che Y."/>
            <person name="Guo L."/>
            <person name="Liu G."/>
            <person name="Guo L."/>
            <person name="Wang C."/>
            <person name="Yin W.B."/>
            <person name="Stadler M."/>
            <person name="Zhang X."/>
            <person name="Liu X."/>
        </authorList>
    </citation>
    <scope>NUCLEOTIDE SEQUENCE [LARGE SCALE GENOMIC DNA]</scope>
    <source>
        <strain evidence="2">W106-1 / CGMCC3.15140</strain>
    </source>
</reference>
<dbReference type="AlphaFoldDB" id="W3X2X8"/>
<dbReference type="OrthoDB" id="5398185at2759"/>
<gene>
    <name evidence="1" type="ORF">PFICI_09590</name>
</gene>
<name>W3X2X8_PESFW</name>
<sequence length="180" mass="19479">MYRSLGVLPSPPSDGLPDLELNLATPLSSVPGQDNSAINKAAILRGDDALNNGNFTLESLNLSPDVAVYGLTDKPLNAQGYINWLQGMKTAFPNLRLENDPYFRPVIGQGDWTATVAFLSGTHQGNLSLPLYISDAPVKPTGENFSLLHFTIARWKEGKIVGMRVNLDLFGILASLNITL</sequence>
<dbReference type="InParanoid" id="W3X2X8"/>
<dbReference type="GO" id="GO:0030638">
    <property type="term" value="P:polyketide metabolic process"/>
    <property type="evidence" value="ECO:0007669"/>
    <property type="project" value="InterPro"/>
</dbReference>
<dbReference type="GeneID" id="19274603"/>
<dbReference type="Gene3D" id="3.10.450.50">
    <property type="match status" value="1"/>
</dbReference>
<dbReference type="Proteomes" id="UP000030651">
    <property type="component" value="Unassembled WGS sequence"/>
</dbReference>
<keyword evidence="2" id="KW-1185">Reference proteome</keyword>
<dbReference type="Pfam" id="PF07366">
    <property type="entry name" value="SnoaL"/>
    <property type="match status" value="1"/>
</dbReference>
<dbReference type="KEGG" id="pfy:PFICI_09590"/>
<dbReference type="OMA" id="WTATVAF"/>
<evidence type="ECO:0008006" key="3">
    <source>
        <dbReference type="Google" id="ProtNLM"/>
    </source>
</evidence>
<dbReference type="eggNOG" id="ENOG502RNFK">
    <property type="taxonomic scope" value="Eukaryota"/>
</dbReference>
<protein>
    <recommendedName>
        <fullName evidence="3">SnoaL-like domain-containing protein</fullName>
    </recommendedName>
</protein>
<dbReference type="InterPro" id="IPR009959">
    <property type="entry name" value="Cyclase_SnoaL-like"/>
</dbReference>
<evidence type="ECO:0000313" key="1">
    <source>
        <dbReference type="EMBL" id="ETS79737.1"/>
    </source>
</evidence>
<dbReference type="RefSeq" id="XP_007836362.1">
    <property type="nucleotide sequence ID" value="XM_007838171.1"/>
</dbReference>
<organism evidence="1 2">
    <name type="scientific">Pestalotiopsis fici (strain W106-1 / CGMCC3.15140)</name>
    <dbReference type="NCBI Taxonomy" id="1229662"/>
    <lineage>
        <taxon>Eukaryota</taxon>
        <taxon>Fungi</taxon>
        <taxon>Dikarya</taxon>
        <taxon>Ascomycota</taxon>
        <taxon>Pezizomycotina</taxon>
        <taxon>Sordariomycetes</taxon>
        <taxon>Xylariomycetidae</taxon>
        <taxon>Amphisphaeriales</taxon>
        <taxon>Sporocadaceae</taxon>
        <taxon>Pestalotiopsis</taxon>
    </lineage>
</organism>
<dbReference type="InterPro" id="IPR032710">
    <property type="entry name" value="NTF2-like_dom_sf"/>
</dbReference>
<dbReference type="EMBL" id="KI912114">
    <property type="protein sequence ID" value="ETS79737.1"/>
    <property type="molecule type" value="Genomic_DNA"/>
</dbReference>
<dbReference type="HOGENOM" id="CLU_1496745_0_0_1"/>
<evidence type="ECO:0000313" key="2">
    <source>
        <dbReference type="Proteomes" id="UP000030651"/>
    </source>
</evidence>
<proteinExistence type="predicted"/>